<protein>
    <submittedName>
        <fullName evidence="1">Uncharacterized protein</fullName>
    </submittedName>
</protein>
<reference evidence="1" key="2">
    <citation type="journal article" date="2020" name="Microorganisms">
        <title>Osmotic Adaptation and Compatible Solute Biosynthesis of Phototrophic Bacteria as Revealed from Genome Analyses.</title>
        <authorList>
            <person name="Imhoff J.F."/>
            <person name="Rahn T."/>
            <person name="Kunzel S."/>
            <person name="Keller A."/>
            <person name="Neulinger S.C."/>
        </authorList>
    </citation>
    <scope>NUCLEOTIDE SEQUENCE</scope>
    <source>
        <strain evidence="1">DSM 11080</strain>
    </source>
</reference>
<dbReference type="Proteomes" id="UP001296776">
    <property type="component" value="Unassembled WGS sequence"/>
</dbReference>
<organism evidence="1 2">
    <name type="scientific">Halochromatium glycolicum</name>
    <dbReference type="NCBI Taxonomy" id="85075"/>
    <lineage>
        <taxon>Bacteria</taxon>
        <taxon>Pseudomonadati</taxon>
        <taxon>Pseudomonadota</taxon>
        <taxon>Gammaproteobacteria</taxon>
        <taxon>Chromatiales</taxon>
        <taxon>Chromatiaceae</taxon>
        <taxon>Halochromatium</taxon>
    </lineage>
</organism>
<accession>A0AAJ0U2S4</accession>
<name>A0AAJ0U2S4_9GAMM</name>
<gene>
    <name evidence="1" type="ORF">CKO40_04145</name>
</gene>
<dbReference type="EMBL" id="NRSJ01000005">
    <property type="protein sequence ID" value="MBK1703752.1"/>
    <property type="molecule type" value="Genomic_DNA"/>
</dbReference>
<evidence type="ECO:0000313" key="2">
    <source>
        <dbReference type="Proteomes" id="UP001296776"/>
    </source>
</evidence>
<keyword evidence="2" id="KW-1185">Reference proteome</keyword>
<dbReference type="AlphaFoldDB" id="A0AAJ0U2S4"/>
<sequence>MVPAERYYRVLLIGDLVDINLGLEQPLLDRPVGLQQGAVGLTQEMVLQLLELARAGSRGWC</sequence>
<proteinExistence type="predicted"/>
<evidence type="ECO:0000313" key="1">
    <source>
        <dbReference type="EMBL" id="MBK1703752.1"/>
    </source>
</evidence>
<reference evidence="1" key="1">
    <citation type="submission" date="2017-08" db="EMBL/GenBank/DDBJ databases">
        <authorList>
            <person name="Imhoff J.F."/>
            <person name="Rahn T."/>
            <person name="Kuenzel S."/>
            <person name="Neulinger S.C."/>
        </authorList>
    </citation>
    <scope>NUCLEOTIDE SEQUENCE</scope>
    <source>
        <strain evidence="1">DSM 11080</strain>
    </source>
</reference>
<comment type="caution">
    <text evidence="1">The sequence shown here is derived from an EMBL/GenBank/DDBJ whole genome shotgun (WGS) entry which is preliminary data.</text>
</comment>